<gene>
    <name evidence="3" type="primary">yesW</name>
    <name evidence="3" type="ORF">CaldiYA01_05120</name>
</gene>
<evidence type="ECO:0000259" key="2">
    <source>
        <dbReference type="Pfam" id="PF21348"/>
    </source>
</evidence>
<evidence type="ECO:0000313" key="4">
    <source>
        <dbReference type="Proteomes" id="UP000663623"/>
    </source>
</evidence>
<dbReference type="PANTHER" id="PTHR43118">
    <property type="entry name" value="RHAMNOGALACTURONAN LYASE (EUROFUNG)"/>
    <property type="match status" value="1"/>
</dbReference>
<evidence type="ECO:0000313" key="3">
    <source>
        <dbReference type="EMBL" id="BCS80552.1"/>
    </source>
</evidence>
<dbReference type="CDD" id="cd10318">
    <property type="entry name" value="RGL11"/>
    <property type="match status" value="1"/>
</dbReference>
<dbReference type="InterPro" id="IPR034641">
    <property type="entry name" value="RGL11"/>
</dbReference>
<feature type="domain" description="Rhamnogalacturonan lyase family 11 C-terminal" evidence="2">
    <location>
        <begin position="126"/>
        <end position="613"/>
    </location>
</feature>
<protein>
    <submittedName>
        <fullName evidence="3">Rhamnogalacturonan endolyase YesW</fullName>
    </submittedName>
</protein>
<dbReference type="InterPro" id="IPR041624">
    <property type="entry name" value="RGI_lyase"/>
</dbReference>
<dbReference type="InterPro" id="IPR013783">
    <property type="entry name" value="Ig-like_fold"/>
</dbReference>
<dbReference type="InterPro" id="IPR028994">
    <property type="entry name" value="Integrin_alpha_N"/>
</dbReference>
<organism evidence="3 4">
    <name type="scientific">Caldicellulosiruptor diazotrophicus</name>
    <dbReference type="NCBI Taxonomy" id="2806205"/>
    <lineage>
        <taxon>Bacteria</taxon>
        <taxon>Bacillati</taxon>
        <taxon>Bacillota</taxon>
        <taxon>Bacillota incertae sedis</taxon>
        <taxon>Caldicellulosiruptorales</taxon>
        <taxon>Caldicellulosiruptoraceae</taxon>
        <taxon>Caldicellulosiruptor</taxon>
    </lineage>
</organism>
<dbReference type="Proteomes" id="UP000663623">
    <property type="component" value="Chromosome"/>
</dbReference>
<accession>A0ABM7NKC0</accession>
<feature type="domain" description="Rhamnogalacturonan I lyase beta-sheet" evidence="1">
    <location>
        <begin position="37"/>
        <end position="122"/>
    </location>
</feature>
<reference evidence="3 4" key="1">
    <citation type="submission" date="2021-02" db="EMBL/GenBank/DDBJ databases">
        <title>Nitrogen-fixing ability and nitrogen fixation related genes of thermophilic fermentative bacteria in the genus Caldicellulosiruptor.</title>
        <authorList>
            <person name="Chen Y."/>
            <person name="Nishihara A."/>
            <person name="Haruta S."/>
        </authorList>
    </citation>
    <scope>NUCLEOTIDE SEQUENCE [LARGE SCALE GENOMIC DNA]</scope>
    <source>
        <strain evidence="3 4">YA01</strain>
    </source>
</reference>
<dbReference type="Pfam" id="PF21348">
    <property type="entry name" value="RGL11_C"/>
    <property type="match status" value="1"/>
</dbReference>
<dbReference type="Gene3D" id="2.60.40.10">
    <property type="entry name" value="Immunoglobulins"/>
    <property type="match status" value="1"/>
</dbReference>
<dbReference type="PANTHER" id="PTHR43118:SF1">
    <property type="entry name" value="RHAMNOGALACTURONAN LYASE (EUROFUNG)"/>
    <property type="match status" value="1"/>
</dbReference>
<dbReference type="SUPFAM" id="SSF69318">
    <property type="entry name" value="Integrin alpha N-terminal domain"/>
    <property type="match status" value="1"/>
</dbReference>
<dbReference type="Pfam" id="PF18370">
    <property type="entry name" value="RGI_lyase"/>
    <property type="match status" value="1"/>
</dbReference>
<dbReference type="InterPro" id="IPR049366">
    <property type="entry name" value="RGL11_C"/>
</dbReference>
<keyword evidence="4" id="KW-1185">Reference proteome</keyword>
<dbReference type="EMBL" id="AP024480">
    <property type="protein sequence ID" value="BCS80552.1"/>
    <property type="molecule type" value="Genomic_DNA"/>
</dbReference>
<dbReference type="RefSeq" id="WP_307729589.1">
    <property type="nucleotide sequence ID" value="NZ_AP024480.1"/>
</dbReference>
<sequence>MLRNKLKKWKKILLSLIVVLSAVITYSIAITPAMAARQMENLNRGLIAIQRSDGVYLSWRMLGTDPSDIGFNIYRNGTRINTNVVTNRTNFLDTGGNSSCTYYIKPVINGAEGTASETVGVWTTNYLTVPLQRPSTSPLGATYSANDCSIADLDGDKEYEIVVKWEPSDAKDPSQDGYTSNVYLDGYELNGTRKWRIDLGINIRAGAHYTQFIVYDFDGDGKAEIACKTADGTRDGTGAIIGDGSKDWRNSAGRILDGPEYLTIFRGTDGKALVTTNYIPPRGTVSSWGDSYGNRVDRFLGGVAYVDGQRPTLIMCRGYYTKTYIVAWNYRNGSLTKVWQFDTGEMNDGYRDNYEGQGNHNLSVGDVDGDGKDEIIYGAMAVNDDGSPMYTTGLGHGDAIHLADIIPSRSGLEVWQCHENTSTGAGASLRDARTGTILLRVTTSSDCGRALAADIDANYPGMEVWAASTVGLYSSNGTKISSTTPPINFAVWWDGDLLRELLDNIYVYKWDPSTNSTTTLLTASGCASNNGTKATPCLTADIFGDWREEIIWRTSDDTALRIYTTTYQCNTKIYTLMHDPQYRISIAWQNVGYNQPPHTSFFIGNGMSTPPTPNIYLVP</sequence>
<evidence type="ECO:0000259" key="1">
    <source>
        <dbReference type="Pfam" id="PF18370"/>
    </source>
</evidence>
<name>A0ABM7NKC0_9FIRM</name>
<proteinExistence type="predicted"/>